<dbReference type="GO" id="GO:0003677">
    <property type="term" value="F:DNA binding"/>
    <property type="evidence" value="ECO:0007669"/>
    <property type="project" value="UniProtKB-KW"/>
</dbReference>
<evidence type="ECO:0000256" key="16">
    <source>
        <dbReference type="ARBA" id="ARBA00078709"/>
    </source>
</evidence>
<feature type="compositionally biased region" description="Basic and acidic residues" evidence="18">
    <location>
        <begin position="421"/>
        <end position="467"/>
    </location>
</feature>
<feature type="compositionally biased region" description="Acidic residues" evidence="18">
    <location>
        <begin position="1190"/>
        <end position="1207"/>
    </location>
</feature>
<evidence type="ECO:0000256" key="14">
    <source>
        <dbReference type="ARBA" id="ARBA00056876"/>
    </source>
</evidence>
<feature type="domain" description="C2H2-type" evidence="20">
    <location>
        <begin position="2170"/>
        <end position="2197"/>
    </location>
</feature>
<feature type="region of interest" description="Disordered" evidence="18">
    <location>
        <begin position="170"/>
        <end position="220"/>
    </location>
</feature>
<feature type="compositionally biased region" description="Basic residues" evidence="18">
    <location>
        <begin position="1976"/>
        <end position="1986"/>
    </location>
</feature>
<feature type="domain" description="C2H2-type" evidence="20">
    <location>
        <begin position="2282"/>
        <end position="2309"/>
    </location>
</feature>
<feature type="compositionally biased region" description="Basic and acidic residues" evidence="18">
    <location>
        <begin position="476"/>
        <end position="498"/>
    </location>
</feature>
<evidence type="ECO:0000256" key="12">
    <source>
        <dbReference type="ARBA" id="ARBA00023163"/>
    </source>
</evidence>
<evidence type="ECO:0000256" key="6">
    <source>
        <dbReference type="ARBA" id="ARBA00022741"/>
    </source>
</evidence>
<dbReference type="EMBL" id="QRBI01000106">
    <property type="protein sequence ID" value="RMC13128.1"/>
    <property type="molecule type" value="Genomic_DNA"/>
</dbReference>
<dbReference type="SUPFAM" id="SSF52540">
    <property type="entry name" value="P-loop containing nucleoside triphosphate hydrolases"/>
    <property type="match status" value="4"/>
</dbReference>
<keyword evidence="6" id="KW-0547">Nucleotide-binding</keyword>
<evidence type="ECO:0000256" key="11">
    <source>
        <dbReference type="ARBA" id="ARBA00023125"/>
    </source>
</evidence>
<keyword evidence="11" id="KW-0238">DNA-binding</keyword>
<dbReference type="Gene3D" id="3.30.160.60">
    <property type="entry name" value="Classic Zinc Finger"/>
    <property type="match status" value="7"/>
</dbReference>
<feature type="region of interest" description="Disordered" evidence="18">
    <location>
        <begin position="421"/>
        <end position="603"/>
    </location>
</feature>
<feature type="domain" description="BTB" evidence="19">
    <location>
        <begin position="1853"/>
        <end position="1919"/>
    </location>
</feature>
<dbReference type="SMART" id="SM00382">
    <property type="entry name" value="AAA"/>
    <property type="match status" value="4"/>
</dbReference>
<evidence type="ECO:0000256" key="4">
    <source>
        <dbReference type="ARBA" id="ARBA00022723"/>
    </source>
</evidence>
<accession>A0A3M0KIQ0</accession>
<evidence type="ECO:0000256" key="13">
    <source>
        <dbReference type="ARBA" id="ARBA00023242"/>
    </source>
</evidence>
<sequence length="2474" mass="283897">MAEEIMNYLEMASQEEIQAQPFTDIFDEDEAERFFLLSKPTCLIVFGKPGSGKKTLARKLAQRWNCIFIEASEVIQSNIQQGTENGLKCQELLCQGQSIPEELVTEMILQKIESPEVAHFGYVLTGFPSLSEEYMTVSQQIRKIMNLKLKPDVLINIKCPDYELCQRISGQRQNPDSGEICQRSQWDPTVTGKHKKEQDEEEDEEEDEERDEEEEEEEELLTDQDCRYLIEVDGSQQPDYVFEAVAGRLQSMDVQSAAPIIRLQREEEEETLEGKQNDELFRALSSYKLIAPRYRWRRSRWGRVCPVALKEGDIVMGNPEFAVSFLGKMYVLSSEEALKKFMMNPRPYLLPPMPVSPCKVFVFGPPFSGRTTICNVIAHNYKGKVLDMGKLIQQYKETREKITEELRKDAVEKAIAAVKNRLESEESKRLESEELSEEHSEHSEESKRLESEELSEEHSDESKRLESEEQSEEQLEESKRLESEKQAEHSEESKRLESEEQSEEQTEESKILESEQSEEHSEEPKRLESEEQSEEHSEESKILESEEQSEEHSEESKRLESEEQSEEHSEESKRLESEEQSEEHSEESKRLESEGQSEESVPEITADHPEVQAMVEEAMKSASVSQVISPQICAELLEGAIAELMKTNKDRFPGASERGGWVVDNYPLSADHWSALSEKRLLPDTVVCLKDTKKDGACILHRAYLASRNENNSEILERPTDEALENKEDDARGGMEETLTSEEDQSPAAAEEKEVMQPEFAEDDFPDTEEIQAKIDLFMSDWKEVESKIKKSSPVQVVVLEIAEETPESLLNQTVLVMEKPFKYYGWELSDEDLEEEAQDLAAEEENEEEEEKEEGEEEEEEGEEEEEEEEEEDEETIKQKKRLMGDTNHFCPVSLKENFVLYPGLQEHAAKYKEKIYYFSSSEYRDKFLKNPEEYVAHNEPLKAPPLRVCLLGIHGAGKTTCARQIANKLGIFHIQFEEYLQELILPKTKRKVGPSFDEDHEDDNKIPEELEDFSQTVTKTETEKSKREVKLTDEEEAIKANLMDTMELPPEVLDKIVPDWWKKEPFRSTGFILDGFPRTSDEAIYLSEQGLYPDVVVYIQVEEDDILNRLFRPRLERWKDRQRKKKEYKKKLKELKAKKRNENIARRREELLAERQKKKQEALANKDNDEDSEEEEENEDIEAILAEEFLEEEEEPEEEENEEDAVERMQNEISEKFESEVERLQSVQEEFEKLLIPPLEINGGRKPHIVCYQIYSKLKSLVENRRSIFEKCYPISLPLAQKMLVFSYKRLSSFGQWDPVKLSQGDVIKPQQRQGSTVFPVIHRQYIYFFSSKENKETFMTNPIKYICQPKPKLSAPVKIAFVGLPKSGKTTVAQRLASVYGFARLSLGDAIRFVINNQPESELALKVQSPLLQGLTVPDELAIQALEVALLNHVDNATGVVIDGYPLTRKHVNLLESTKIVPVKIFEFNMDTKEMFRRALLDKESPNRPSYPEHDSPQILAIKNSCYKEHIDDIRTYCMKEYQNWCVIDANHNKWRVWNSVLQEVQMVVKQMQIYLEKRKEGKAASIAYLCVTPKELQDRLGECGQYCPVSLAEKGELIDCSVTPSLEFAAEFQGRYYRMASQEELEKFLSRPEVYVSSLASHPLPPPHMLPKKLTAAEVMALFPVKAEMQGYCPVTYLDGKQRYEALVPGNIEYAAKYQDKGVATSLIKALHEVGSLKPKFPFLSVKETALLFVSFHLKEGYCERVLKALLKLKKIISTGIPWLTRWIITLSYKEIRFDKQDCDQYGFMREESCLSNLISLYDKAPHLILIIKMAKTTGPSEQLILHSKAHKDTILANFEEQRRKDFLCDITLIVENVQFRAHKALLAASSEYFSMMFVNEGEIGQSIYMLEGMVADIFEVLLEFIYTGYLCANEKSTEQILATAQLLKVTDLVWACTDYLESRSPGSALPAPAESGAFFVGSDRKNYDPPKRKRGRPRKIKVVQEEESGANSAEDGQLRENNSMQNEQNYMKKDTEVEETVASEQASVMKDGEETEPACGSEATVDLSAEKDENYDPKSEGIQNTQSRYSKRRIRRSIKLKDYKLLGDEDEKGLAKRTDGKRKRVGSEACCKDCGKVFRCNHFLAIHQRSHTGERPFKCSECGKGFSQKHSLQIHERMHTGERPYTCTICSKALTTKHSLLEHMRLHSGQKAFTCDQCGKYFSQNRQLKSHYRLHTGEKPFTCEICGKSFTAKSSLQTHMRIHRGEKPYSCDICGKSFSDSSAKRRHCILHTGKKPFACPECSLQFARLDNLKSHLKIHIKEKQFQEASTTLNTNAHPEEVRNILQLQQYQLATSGGQEIQLLVTDAVHNINFVPSHNQGISIVTAENAPSMTTEQAANLALLAQPPQQLQNFLFSAQQEQAEQIQSISVIANQIEAAQAEQMHVITLSKEALEHLHAHQRQNEQIHLVGSSHLAQHVHLAQESSQQSH</sequence>
<feature type="compositionally biased region" description="Acidic residues" evidence="18">
    <location>
        <begin position="833"/>
        <end position="876"/>
    </location>
</feature>
<dbReference type="SUPFAM" id="SSF57667">
    <property type="entry name" value="beta-beta-alpha zinc fingers"/>
    <property type="match status" value="4"/>
</dbReference>
<evidence type="ECO:0000256" key="18">
    <source>
        <dbReference type="SAM" id="MobiDB-lite"/>
    </source>
</evidence>
<dbReference type="InterPro" id="IPR000210">
    <property type="entry name" value="BTB/POZ_dom"/>
</dbReference>
<dbReference type="SMART" id="SM00225">
    <property type="entry name" value="BTB"/>
    <property type="match status" value="1"/>
</dbReference>
<evidence type="ECO:0000256" key="7">
    <source>
        <dbReference type="ARBA" id="ARBA00022771"/>
    </source>
</evidence>
<dbReference type="Gene3D" id="3.40.50.300">
    <property type="entry name" value="P-loop containing nucleotide triphosphate hydrolases"/>
    <property type="match status" value="5"/>
</dbReference>
<proteinExistence type="inferred from homology"/>
<dbReference type="PROSITE" id="PS50157">
    <property type="entry name" value="ZINC_FINGER_C2H2_2"/>
    <property type="match status" value="7"/>
</dbReference>
<keyword evidence="12" id="KW-0804">Transcription</keyword>
<dbReference type="InterPro" id="IPR011333">
    <property type="entry name" value="SKP1/BTB/POZ_sf"/>
</dbReference>
<dbReference type="CDD" id="cd01428">
    <property type="entry name" value="ADK"/>
    <property type="match status" value="1"/>
</dbReference>
<dbReference type="Pfam" id="PF00651">
    <property type="entry name" value="BTB"/>
    <property type="match status" value="1"/>
</dbReference>
<feature type="compositionally biased region" description="Acidic residues" evidence="18">
    <location>
        <begin position="1170"/>
        <end position="1184"/>
    </location>
</feature>
<keyword evidence="3" id="KW-0808">Transferase</keyword>
<evidence type="ECO:0000256" key="10">
    <source>
        <dbReference type="ARBA" id="ARBA00023015"/>
    </source>
</evidence>
<evidence type="ECO:0000256" key="5">
    <source>
        <dbReference type="ARBA" id="ARBA00022737"/>
    </source>
</evidence>
<name>A0A3M0KIQ0_HIRRU</name>
<comment type="similarity">
    <text evidence="2">Belongs to the krueppel C2H2-type zinc-finger protein family.</text>
</comment>
<dbReference type="InterPro" id="IPR003593">
    <property type="entry name" value="AAA+_ATPase"/>
</dbReference>
<dbReference type="PROSITE" id="PS50097">
    <property type="entry name" value="BTB"/>
    <property type="match status" value="1"/>
</dbReference>
<feature type="domain" description="C2H2-type" evidence="20">
    <location>
        <begin position="2114"/>
        <end position="2141"/>
    </location>
</feature>
<comment type="function">
    <text evidence="14">May be involved in BMP2-induced transcription.</text>
</comment>
<feature type="domain" description="C2H2-type" evidence="20">
    <location>
        <begin position="2142"/>
        <end position="2169"/>
    </location>
</feature>
<dbReference type="InterPro" id="IPR036236">
    <property type="entry name" value="Znf_C2H2_sf"/>
</dbReference>
<dbReference type="GO" id="GO:0005524">
    <property type="term" value="F:ATP binding"/>
    <property type="evidence" value="ECO:0007669"/>
    <property type="project" value="InterPro"/>
</dbReference>
<dbReference type="PROSITE" id="PS00028">
    <property type="entry name" value="ZINC_FINGER_C2H2_1"/>
    <property type="match status" value="7"/>
</dbReference>
<feature type="domain" description="C2H2-type" evidence="20">
    <location>
        <begin position="2198"/>
        <end position="2225"/>
    </location>
</feature>
<dbReference type="Pfam" id="PF00406">
    <property type="entry name" value="ADK"/>
    <property type="match status" value="3"/>
</dbReference>
<reference evidence="21 22" key="1">
    <citation type="submission" date="2018-07" db="EMBL/GenBank/DDBJ databases">
        <title>A high quality draft genome assembly of the barn swallow (H. rustica rustica).</title>
        <authorList>
            <person name="Formenti G."/>
            <person name="Chiara M."/>
            <person name="Poveda L."/>
            <person name="Francoijs K.-J."/>
            <person name="Bonisoli-Alquati A."/>
            <person name="Canova L."/>
            <person name="Gianfranceschi L."/>
            <person name="Horner D.S."/>
            <person name="Saino N."/>
        </authorList>
    </citation>
    <scope>NUCLEOTIDE SEQUENCE [LARGE SCALE GENOMIC DNA]</scope>
    <source>
        <strain evidence="21">Chelidonia</strain>
        <tissue evidence="21">Blood</tissue>
    </source>
</reference>
<organism evidence="21 22">
    <name type="scientific">Hirundo rustica rustica</name>
    <dbReference type="NCBI Taxonomy" id="333673"/>
    <lineage>
        <taxon>Eukaryota</taxon>
        <taxon>Metazoa</taxon>
        <taxon>Chordata</taxon>
        <taxon>Craniata</taxon>
        <taxon>Vertebrata</taxon>
        <taxon>Euteleostomi</taxon>
        <taxon>Archelosauria</taxon>
        <taxon>Archosauria</taxon>
        <taxon>Dinosauria</taxon>
        <taxon>Saurischia</taxon>
        <taxon>Theropoda</taxon>
        <taxon>Coelurosauria</taxon>
        <taxon>Aves</taxon>
        <taxon>Neognathae</taxon>
        <taxon>Neoaves</taxon>
        <taxon>Telluraves</taxon>
        <taxon>Australaves</taxon>
        <taxon>Passeriformes</taxon>
        <taxon>Sylvioidea</taxon>
        <taxon>Hirundinidae</taxon>
        <taxon>Hirundo</taxon>
    </lineage>
</organism>
<comment type="caution">
    <text evidence="21">The sequence shown here is derived from an EMBL/GenBank/DDBJ whole genome shotgun (WGS) entry which is preliminary data.</text>
</comment>
<feature type="region of interest" description="Disordered" evidence="18">
    <location>
        <begin position="713"/>
        <end position="766"/>
    </location>
</feature>
<keyword evidence="13" id="KW-0539">Nucleus</keyword>
<keyword evidence="9" id="KW-0862">Zinc</keyword>
<feature type="compositionally biased region" description="Polar residues" evidence="18">
    <location>
        <begin position="170"/>
        <end position="188"/>
    </location>
</feature>
<dbReference type="FunFam" id="3.30.160.60:FF:001506">
    <property type="entry name" value="Zinc finger protein"/>
    <property type="match status" value="1"/>
</dbReference>
<dbReference type="STRING" id="333673.A0A3M0KIQ0"/>
<dbReference type="GO" id="GO:0019205">
    <property type="term" value="F:nucleobase-containing compound kinase activity"/>
    <property type="evidence" value="ECO:0007669"/>
    <property type="project" value="InterPro"/>
</dbReference>
<dbReference type="PANTHER" id="PTHR24394:SF59">
    <property type="entry name" value="ZINC FINGER AND BTB DOMAIN-CONTAINING PROTEIN 24 ISOFORM X1"/>
    <property type="match status" value="1"/>
</dbReference>
<keyword evidence="10" id="KW-0805">Transcription regulation</keyword>
<evidence type="ECO:0000313" key="21">
    <source>
        <dbReference type="EMBL" id="RMC13128.1"/>
    </source>
</evidence>
<feature type="domain" description="C2H2-type" evidence="20">
    <location>
        <begin position="2254"/>
        <end position="2281"/>
    </location>
</feature>
<evidence type="ECO:0000256" key="17">
    <source>
        <dbReference type="PROSITE-ProRule" id="PRU00042"/>
    </source>
</evidence>
<dbReference type="GO" id="GO:0008270">
    <property type="term" value="F:zinc ion binding"/>
    <property type="evidence" value="ECO:0007669"/>
    <property type="project" value="UniProtKB-KW"/>
</dbReference>
<dbReference type="GO" id="GO:0000981">
    <property type="term" value="F:DNA-binding transcription factor activity, RNA polymerase II-specific"/>
    <property type="evidence" value="ECO:0007669"/>
    <property type="project" value="TreeGrafter"/>
</dbReference>
<dbReference type="GO" id="GO:0005634">
    <property type="term" value="C:nucleus"/>
    <property type="evidence" value="ECO:0007669"/>
    <property type="project" value="UniProtKB-SubCell"/>
</dbReference>
<keyword evidence="5" id="KW-0677">Repeat</keyword>
<protein>
    <recommendedName>
        <fullName evidence="15">Zinc finger and BTB domain-containing protein 24</fullName>
    </recommendedName>
    <alternativeName>
        <fullName evidence="16">Zinc finger protein 450</fullName>
    </alternativeName>
</protein>
<dbReference type="InterPro" id="IPR000850">
    <property type="entry name" value="Adenylat/UMP-CMP_kin"/>
</dbReference>
<feature type="region of interest" description="Disordered" evidence="18">
    <location>
        <begin position="2033"/>
        <end position="2075"/>
    </location>
</feature>
<keyword evidence="7 17" id="KW-0863">Zinc-finger</keyword>
<dbReference type="Gene3D" id="3.30.710.10">
    <property type="entry name" value="Potassium Channel Kv1.1, Chain A"/>
    <property type="match status" value="1"/>
</dbReference>
<dbReference type="Pfam" id="PF00096">
    <property type="entry name" value="zf-C2H2"/>
    <property type="match status" value="5"/>
</dbReference>
<dbReference type="PANTHER" id="PTHR24394">
    <property type="entry name" value="ZINC FINGER PROTEIN"/>
    <property type="match status" value="1"/>
</dbReference>
<dbReference type="InterPro" id="IPR013087">
    <property type="entry name" value="Znf_C2H2_type"/>
</dbReference>
<evidence type="ECO:0000256" key="2">
    <source>
        <dbReference type="ARBA" id="ARBA00006991"/>
    </source>
</evidence>
<evidence type="ECO:0000256" key="1">
    <source>
        <dbReference type="ARBA" id="ARBA00004123"/>
    </source>
</evidence>
<keyword evidence="8" id="KW-0418">Kinase</keyword>
<evidence type="ECO:0000256" key="15">
    <source>
        <dbReference type="ARBA" id="ARBA00071013"/>
    </source>
</evidence>
<dbReference type="OrthoDB" id="439792at2759"/>
<evidence type="ECO:0000256" key="8">
    <source>
        <dbReference type="ARBA" id="ARBA00022777"/>
    </source>
</evidence>
<dbReference type="FunFam" id="3.30.160.60:FF:002343">
    <property type="entry name" value="Zinc finger protein 33A"/>
    <property type="match status" value="2"/>
</dbReference>
<feature type="domain" description="C2H2-type" evidence="20">
    <location>
        <begin position="2226"/>
        <end position="2253"/>
    </location>
</feature>
<feature type="compositionally biased region" description="Basic and acidic residues" evidence="18">
    <location>
        <begin position="715"/>
        <end position="735"/>
    </location>
</feature>
<gene>
    <name evidence="21" type="ORF">DUI87_10659</name>
</gene>
<feature type="region of interest" description="Disordered" evidence="18">
    <location>
        <begin position="1965"/>
        <end position="2007"/>
    </location>
</feature>
<evidence type="ECO:0000256" key="3">
    <source>
        <dbReference type="ARBA" id="ARBA00022679"/>
    </source>
</evidence>
<dbReference type="FunFam" id="3.30.160.60:FF:000267">
    <property type="entry name" value="Zinc finger and BTB domain-containing 49"/>
    <property type="match status" value="1"/>
</dbReference>
<feature type="compositionally biased region" description="Basic and acidic residues" evidence="18">
    <location>
        <begin position="1157"/>
        <end position="1169"/>
    </location>
</feature>
<dbReference type="GO" id="GO:0006139">
    <property type="term" value="P:nucleobase-containing compound metabolic process"/>
    <property type="evidence" value="ECO:0007669"/>
    <property type="project" value="InterPro"/>
</dbReference>
<feature type="compositionally biased region" description="Basic and acidic residues" evidence="18">
    <location>
        <begin position="507"/>
        <end position="593"/>
    </location>
</feature>
<evidence type="ECO:0000256" key="9">
    <source>
        <dbReference type="ARBA" id="ARBA00022833"/>
    </source>
</evidence>
<dbReference type="SMART" id="SM00355">
    <property type="entry name" value="ZnF_C2H2"/>
    <property type="match status" value="7"/>
</dbReference>
<dbReference type="FunFam" id="3.30.160.60:FF:000065">
    <property type="entry name" value="B-cell CLL/lymphoma 6, member B"/>
    <property type="match status" value="1"/>
</dbReference>
<evidence type="ECO:0000259" key="19">
    <source>
        <dbReference type="PROSITE" id="PS50097"/>
    </source>
</evidence>
<dbReference type="FunFam" id="3.30.160.60:FF:000624">
    <property type="entry name" value="zinc finger protein 697"/>
    <property type="match status" value="1"/>
</dbReference>
<feature type="region of interest" description="Disordered" evidence="18">
    <location>
        <begin position="833"/>
        <end position="882"/>
    </location>
</feature>
<dbReference type="InterPro" id="IPR027417">
    <property type="entry name" value="P-loop_NTPase"/>
</dbReference>
<evidence type="ECO:0000259" key="20">
    <source>
        <dbReference type="PROSITE" id="PS50157"/>
    </source>
</evidence>
<feature type="compositionally biased region" description="Basic and acidic residues" evidence="18">
    <location>
        <begin position="2053"/>
        <end position="2064"/>
    </location>
</feature>
<dbReference type="CDD" id="cd18212">
    <property type="entry name" value="BTB_POZ_ZBTB24_ZNF450"/>
    <property type="match status" value="1"/>
</dbReference>
<comment type="subcellular location">
    <subcellularLocation>
        <location evidence="1">Nucleus</location>
    </subcellularLocation>
</comment>
<evidence type="ECO:0000313" key="22">
    <source>
        <dbReference type="Proteomes" id="UP000269221"/>
    </source>
</evidence>
<feature type="compositionally biased region" description="Acidic residues" evidence="18">
    <location>
        <begin position="199"/>
        <end position="220"/>
    </location>
</feature>
<keyword evidence="22" id="KW-1185">Reference proteome</keyword>
<keyword evidence="4" id="KW-0479">Metal-binding</keyword>
<dbReference type="Proteomes" id="UP000269221">
    <property type="component" value="Unassembled WGS sequence"/>
</dbReference>
<feature type="region of interest" description="Disordered" evidence="18">
    <location>
        <begin position="1157"/>
        <end position="1211"/>
    </location>
</feature>
<dbReference type="SUPFAM" id="SSF54695">
    <property type="entry name" value="POZ domain"/>
    <property type="match status" value="1"/>
</dbReference>